<gene>
    <name evidence="2" type="ORF">C8A00DRAFT_16312</name>
</gene>
<protein>
    <submittedName>
        <fullName evidence="2">Uncharacterized protein</fullName>
    </submittedName>
</protein>
<feature type="region of interest" description="Disordered" evidence="1">
    <location>
        <begin position="427"/>
        <end position="446"/>
    </location>
</feature>
<feature type="compositionally biased region" description="Polar residues" evidence="1">
    <location>
        <begin position="431"/>
        <end position="441"/>
    </location>
</feature>
<keyword evidence="3" id="KW-1185">Reference proteome</keyword>
<dbReference type="AlphaFoldDB" id="A0AAN6VJC1"/>
<feature type="compositionally biased region" description="Pro residues" evidence="1">
    <location>
        <begin position="508"/>
        <end position="518"/>
    </location>
</feature>
<feature type="region of interest" description="Disordered" evidence="1">
    <location>
        <begin position="473"/>
        <end position="523"/>
    </location>
</feature>
<feature type="compositionally biased region" description="Low complexity" evidence="1">
    <location>
        <begin position="253"/>
        <end position="267"/>
    </location>
</feature>
<proteinExistence type="predicted"/>
<evidence type="ECO:0000313" key="3">
    <source>
        <dbReference type="Proteomes" id="UP001302745"/>
    </source>
</evidence>
<name>A0AAN6VJC1_9PEZI</name>
<reference evidence="2" key="1">
    <citation type="journal article" date="2023" name="Mol. Phylogenet. Evol.">
        <title>Genome-scale phylogeny and comparative genomics of the fungal order Sordariales.</title>
        <authorList>
            <person name="Hensen N."/>
            <person name="Bonometti L."/>
            <person name="Westerberg I."/>
            <person name="Brannstrom I.O."/>
            <person name="Guillou S."/>
            <person name="Cros-Aarteil S."/>
            <person name="Calhoun S."/>
            <person name="Haridas S."/>
            <person name="Kuo A."/>
            <person name="Mondo S."/>
            <person name="Pangilinan J."/>
            <person name="Riley R."/>
            <person name="LaButti K."/>
            <person name="Andreopoulos B."/>
            <person name="Lipzen A."/>
            <person name="Chen C."/>
            <person name="Yan M."/>
            <person name="Daum C."/>
            <person name="Ng V."/>
            <person name="Clum A."/>
            <person name="Steindorff A."/>
            <person name="Ohm R.A."/>
            <person name="Martin F."/>
            <person name="Silar P."/>
            <person name="Natvig D.O."/>
            <person name="Lalanne C."/>
            <person name="Gautier V."/>
            <person name="Ament-Velasquez S.L."/>
            <person name="Kruys A."/>
            <person name="Hutchinson M.I."/>
            <person name="Powell A.J."/>
            <person name="Barry K."/>
            <person name="Miller A.N."/>
            <person name="Grigoriev I.V."/>
            <person name="Debuchy R."/>
            <person name="Gladieux P."/>
            <person name="Hiltunen Thoren M."/>
            <person name="Johannesson H."/>
        </authorList>
    </citation>
    <scope>NUCLEOTIDE SEQUENCE</scope>
    <source>
        <strain evidence="2">CBS 538.74</strain>
    </source>
</reference>
<feature type="compositionally biased region" description="Low complexity" evidence="1">
    <location>
        <begin position="398"/>
        <end position="407"/>
    </location>
</feature>
<organism evidence="2 3">
    <name type="scientific">Chaetomidium leptoderma</name>
    <dbReference type="NCBI Taxonomy" id="669021"/>
    <lineage>
        <taxon>Eukaryota</taxon>
        <taxon>Fungi</taxon>
        <taxon>Dikarya</taxon>
        <taxon>Ascomycota</taxon>
        <taxon>Pezizomycotina</taxon>
        <taxon>Sordariomycetes</taxon>
        <taxon>Sordariomycetidae</taxon>
        <taxon>Sordariales</taxon>
        <taxon>Chaetomiaceae</taxon>
        <taxon>Chaetomidium</taxon>
    </lineage>
</organism>
<evidence type="ECO:0000256" key="1">
    <source>
        <dbReference type="SAM" id="MobiDB-lite"/>
    </source>
</evidence>
<feature type="region of interest" description="Disordered" evidence="1">
    <location>
        <begin position="117"/>
        <end position="415"/>
    </location>
</feature>
<comment type="caution">
    <text evidence="2">The sequence shown here is derived from an EMBL/GenBank/DDBJ whole genome shotgun (WGS) entry which is preliminary data.</text>
</comment>
<accession>A0AAN6VJC1</accession>
<feature type="compositionally biased region" description="Low complexity" evidence="1">
    <location>
        <begin position="128"/>
        <end position="141"/>
    </location>
</feature>
<feature type="compositionally biased region" description="Low complexity" evidence="1">
    <location>
        <begin position="297"/>
        <end position="323"/>
    </location>
</feature>
<evidence type="ECO:0000313" key="2">
    <source>
        <dbReference type="EMBL" id="KAK4152365.1"/>
    </source>
</evidence>
<reference evidence="2" key="2">
    <citation type="submission" date="2023-05" db="EMBL/GenBank/DDBJ databases">
        <authorList>
            <consortium name="Lawrence Berkeley National Laboratory"/>
            <person name="Steindorff A."/>
            <person name="Hensen N."/>
            <person name="Bonometti L."/>
            <person name="Westerberg I."/>
            <person name="Brannstrom I.O."/>
            <person name="Guillou S."/>
            <person name="Cros-Aarteil S."/>
            <person name="Calhoun S."/>
            <person name="Haridas S."/>
            <person name="Kuo A."/>
            <person name="Mondo S."/>
            <person name="Pangilinan J."/>
            <person name="Riley R."/>
            <person name="Labutti K."/>
            <person name="Andreopoulos B."/>
            <person name="Lipzen A."/>
            <person name="Chen C."/>
            <person name="Yanf M."/>
            <person name="Daum C."/>
            <person name="Ng V."/>
            <person name="Clum A."/>
            <person name="Ohm R."/>
            <person name="Martin F."/>
            <person name="Silar P."/>
            <person name="Natvig D."/>
            <person name="Lalanne C."/>
            <person name="Gautier V."/>
            <person name="Ament-Velasquez S.L."/>
            <person name="Kruys A."/>
            <person name="Hutchinson M.I."/>
            <person name="Powell A.J."/>
            <person name="Barry K."/>
            <person name="Miller A.N."/>
            <person name="Grigoriev I.V."/>
            <person name="Debuchy R."/>
            <person name="Gladieux P."/>
            <person name="Thoren M.H."/>
            <person name="Johannesson H."/>
        </authorList>
    </citation>
    <scope>NUCLEOTIDE SEQUENCE</scope>
    <source>
        <strain evidence="2">CBS 538.74</strain>
    </source>
</reference>
<feature type="compositionally biased region" description="Pro residues" evidence="1">
    <location>
        <begin position="217"/>
        <end position="230"/>
    </location>
</feature>
<feature type="compositionally biased region" description="Polar residues" evidence="1">
    <location>
        <begin position="344"/>
        <end position="356"/>
    </location>
</feature>
<sequence length="541" mass="57633">MNTMMPKGFFGNTQEIYAEVASYPVVPPEKIKQYWNVYTTTFRRLFDPSAFRLENFWWHVWGSDRLRNLSGPALARLFEEFSDGPTFVPLPSPAHRFMRPKVGYSFILFWILGGHPSQPRRDPPEQGSSSSSSKRGLTPSSSRPPPSHPILKKSRGPSASGPRPTARFALSPTSSDEAIQDGEAVSTSTVVTASGMPPPPRPSPTSARKKQAVSPATPEPPAADPTPPVQAPVASETGMRPPPPVLPARGEKGAPTVGRRVVAATAASRRKPVMVRRPSSQSSTGSDSGQRPAGLVTSSKRSGSKRSTPTASQLLGQGSLSSQTSEPGISAKAVGKRPAKAATTKRSTSQSVSAQVDDQRDEPVVTQQLRPASPQRRSTWDVKDSVAAEGRQATIHRAPGGSSQAAAPAPPPVAGFVEDQTFAHAAPSMVRTRSNNSQGSQRLREPGVALLPSQATSSVAIFSTTACGQFDSETVTQEPVVPEARDIPDKVLFGSQPSSSGVDLHFKPTPPNPAPPIPFGRSRSELTLLLARGNPRKKEDE</sequence>
<feature type="compositionally biased region" description="Low complexity" evidence="1">
    <location>
        <begin position="279"/>
        <end position="290"/>
    </location>
</feature>
<dbReference type="EMBL" id="MU856977">
    <property type="protein sequence ID" value="KAK4152365.1"/>
    <property type="molecule type" value="Genomic_DNA"/>
</dbReference>
<dbReference type="Proteomes" id="UP001302745">
    <property type="component" value="Unassembled WGS sequence"/>
</dbReference>